<dbReference type="EMBL" id="CP159925">
    <property type="protein sequence ID" value="XCO76233.1"/>
    <property type="molecule type" value="Genomic_DNA"/>
</dbReference>
<name>A0AAU8MZJ0_9GAMM</name>
<organism evidence="3">
    <name type="scientific">Lysobacter firmicutimachus</name>
    <dbReference type="NCBI Taxonomy" id="1792846"/>
    <lineage>
        <taxon>Bacteria</taxon>
        <taxon>Pseudomonadati</taxon>
        <taxon>Pseudomonadota</taxon>
        <taxon>Gammaproteobacteria</taxon>
        <taxon>Lysobacterales</taxon>
        <taxon>Lysobacteraceae</taxon>
        <taxon>Lysobacter</taxon>
    </lineage>
</organism>
<accession>A0AAU8MZJ0</accession>
<dbReference type="PANTHER" id="PTHR39199:SF1">
    <property type="entry name" value="BLR5128 PROTEIN"/>
    <property type="match status" value="1"/>
</dbReference>
<evidence type="ECO:0000313" key="3">
    <source>
        <dbReference type="EMBL" id="XCO76233.1"/>
    </source>
</evidence>
<dbReference type="SUPFAM" id="SSF55021">
    <property type="entry name" value="ACT-like"/>
    <property type="match status" value="2"/>
</dbReference>
<dbReference type="RefSeq" id="WP_363799596.1">
    <property type="nucleotide sequence ID" value="NZ_CP159925.1"/>
</dbReference>
<dbReference type="Gene3D" id="3.30.2130.10">
    <property type="entry name" value="VC0802-like"/>
    <property type="match status" value="1"/>
</dbReference>
<dbReference type="InterPro" id="IPR027795">
    <property type="entry name" value="CASTOR_ACT_dom"/>
</dbReference>
<gene>
    <name evidence="3" type="ORF">ABU614_05430</name>
</gene>
<feature type="domain" description="DUF2241" evidence="1">
    <location>
        <begin position="11"/>
        <end position="77"/>
    </location>
</feature>
<feature type="domain" description="CASTOR ACT" evidence="2">
    <location>
        <begin position="78"/>
        <end position="133"/>
    </location>
</feature>
<reference evidence="3" key="1">
    <citation type="submission" date="2024-06" db="EMBL/GenBank/DDBJ databases">
        <authorList>
            <person name="Li S."/>
        </authorList>
    </citation>
    <scope>NUCLEOTIDE SEQUENCE</scope>
    <source>
        <strain evidence="3">SR10</strain>
    </source>
</reference>
<dbReference type="InterPro" id="IPR045865">
    <property type="entry name" value="ACT-like_dom_sf"/>
</dbReference>
<protein>
    <submittedName>
        <fullName evidence="3">ACT domain-containing protein</fullName>
    </submittedName>
</protein>
<evidence type="ECO:0000259" key="2">
    <source>
        <dbReference type="Pfam" id="PF13840"/>
    </source>
</evidence>
<dbReference type="InterPro" id="IPR018717">
    <property type="entry name" value="DUF2241"/>
</dbReference>
<dbReference type="Pfam" id="PF10000">
    <property type="entry name" value="ACT_3"/>
    <property type="match status" value="1"/>
</dbReference>
<dbReference type="AlphaFoldDB" id="A0AAU8MZJ0"/>
<evidence type="ECO:0000259" key="1">
    <source>
        <dbReference type="Pfam" id="PF10000"/>
    </source>
</evidence>
<proteinExistence type="predicted"/>
<dbReference type="Pfam" id="PF13840">
    <property type="entry name" value="ACT_7"/>
    <property type="match status" value="1"/>
</dbReference>
<dbReference type="PANTHER" id="PTHR39199">
    <property type="entry name" value="BLR5128 PROTEIN"/>
    <property type="match status" value="1"/>
</dbReference>
<sequence length="145" mass="15227">MSAAVPPAACAETDLAKMLASLQIDVREGEYVFVSAPHWEALPRELAQASIVEAEGPTCVLRREHADAHGLGYDFVAAWLSLRVHSALQAVGLTAAVAQALARHGIACNVLAGYHHDHLLVPTARREDAIAALLALRGDAAPAPA</sequence>